<evidence type="ECO:0008006" key="3">
    <source>
        <dbReference type="Google" id="ProtNLM"/>
    </source>
</evidence>
<comment type="caution">
    <text evidence="1">The sequence shown here is derived from an EMBL/GenBank/DDBJ whole genome shotgun (WGS) entry which is preliminary data.</text>
</comment>
<evidence type="ECO:0000313" key="1">
    <source>
        <dbReference type="EMBL" id="GHA46012.1"/>
    </source>
</evidence>
<keyword evidence="2" id="KW-1185">Reference proteome</keyword>
<dbReference type="Proteomes" id="UP000610456">
    <property type="component" value="Unassembled WGS sequence"/>
</dbReference>
<reference evidence="1" key="2">
    <citation type="submission" date="2020-09" db="EMBL/GenBank/DDBJ databases">
        <authorList>
            <person name="Sun Q."/>
            <person name="Kim S."/>
        </authorList>
    </citation>
    <scope>NUCLEOTIDE SEQUENCE</scope>
    <source>
        <strain evidence="1">KCTC 12719</strain>
    </source>
</reference>
<evidence type="ECO:0000313" key="2">
    <source>
        <dbReference type="Proteomes" id="UP000610456"/>
    </source>
</evidence>
<protein>
    <recommendedName>
        <fullName evidence="3">Carboxypeptidase regulatory-like domain-containing protein</fullName>
    </recommendedName>
</protein>
<gene>
    <name evidence="1" type="ORF">GCM10007103_28830</name>
</gene>
<accession>A0A918SK06</accession>
<dbReference type="EMBL" id="BMXB01000015">
    <property type="protein sequence ID" value="GHA46012.1"/>
    <property type="molecule type" value="Genomic_DNA"/>
</dbReference>
<dbReference type="AlphaFoldDB" id="A0A918SK06"/>
<proteinExistence type="predicted"/>
<name>A0A918SK06_9FLAO</name>
<reference evidence="1" key="1">
    <citation type="journal article" date="2014" name="Int. J. Syst. Evol. Microbiol.">
        <title>Complete genome sequence of Corynebacterium casei LMG S-19264T (=DSM 44701T), isolated from a smear-ripened cheese.</title>
        <authorList>
            <consortium name="US DOE Joint Genome Institute (JGI-PGF)"/>
            <person name="Walter F."/>
            <person name="Albersmeier A."/>
            <person name="Kalinowski J."/>
            <person name="Ruckert C."/>
        </authorList>
    </citation>
    <scope>NUCLEOTIDE SEQUENCE</scope>
    <source>
        <strain evidence="1">KCTC 12719</strain>
    </source>
</reference>
<organism evidence="1 2">
    <name type="scientific">Salinimicrobium marinum</name>
    <dbReference type="NCBI Taxonomy" id="680283"/>
    <lineage>
        <taxon>Bacteria</taxon>
        <taxon>Pseudomonadati</taxon>
        <taxon>Bacteroidota</taxon>
        <taxon>Flavobacteriia</taxon>
        <taxon>Flavobacteriales</taxon>
        <taxon>Flavobacteriaceae</taxon>
        <taxon>Salinimicrobium</taxon>
    </lineage>
</organism>
<sequence length="234" mass="26370">MGDDPEGVAIVNITTGQGTFSREGGDFRLEVAVEDTVRFTALQYQEFSVIIDQGVIDTGQLIVTISESITELPEVVVSPLDLSGNVEVDVMRIPTETTNLPDSSAAEIEDTDWDFRPDDQTSPQNAAMRNTMIFSGNARNFGNIFRHIFTSRSRSAVSNTGSAPERRLSNIDDEIQNLYNDGFFIKNLDIKKENIHEFIFFAEDNGLTSEMLKEENEIELIRFLLEQSERYKNQ</sequence>